<dbReference type="Proteomes" id="UP001597059">
    <property type="component" value="Unassembled WGS sequence"/>
</dbReference>
<keyword evidence="1 7" id="KW-1003">Cell membrane</keyword>
<dbReference type="EMBL" id="JBHTMN010000014">
    <property type="protein sequence ID" value="MFD1384248.1"/>
    <property type="molecule type" value="Genomic_DNA"/>
</dbReference>
<evidence type="ECO:0000256" key="2">
    <source>
        <dbReference type="ARBA" id="ARBA00022692"/>
    </source>
</evidence>
<evidence type="ECO:0000313" key="9">
    <source>
        <dbReference type="Proteomes" id="UP001597059"/>
    </source>
</evidence>
<name>A0ABW4B233_9GAMM</name>
<dbReference type="PANTHER" id="PTHR38766">
    <property type="entry name" value="FLAGELLAR PROTEIN FLIO"/>
    <property type="match status" value="1"/>
</dbReference>
<keyword evidence="5 7" id="KW-0975">Bacterial flagellum</keyword>
<protein>
    <recommendedName>
        <fullName evidence="7">Flagellar protein</fullName>
    </recommendedName>
</protein>
<keyword evidence="3" id="KW-1133">Transmembrane helix</keyword>
<dbReference type="PANTHER" id="PTHR38766:SF1">
    <property type="entry name" value="FLAGELLAR PROTEIN FLIO"/>
    <property type="match status" value="1"/>
</dbReference>
<evidence type="ECO:0000256" key="3">
    <source>
        <dbReference type="ARBA" id="ARBA00022989"/>
    </source>
</evidence>
<dbReference type="Pfam" id="PF04347">
    <property type="entry name" value="FliO"/>
    <property type="match status" value="1"/>
</dbReference>
<proteinExistence type="inferred from homology"/>
<evidence type="ECO:0000313" key="8">
    <source>
        <dbReference type="EMBL" id="MFD1384248.1"/>
    </source>
</evidence>
<gene>
    <name evidence="8" type="primary">fliO</name>
    <name evidence="8" type="ORF">ACFQ45_12785</name>
</gene>
<keyword evidence="8" id="KW-0969">Cilium</keyword>
<comment type="caution">
    <text evidence="8">The sequence shown here is derived from an EMBL/GenBank/DDBJ whole genome shotgun (WGS) entry which is preliminary data.</text>
</comment>
<comment type="subcellular location">
    <subcellularLocation>
        <location evidence="7">Cell membrane</location>
    </subcellularLocation>
    <subcellularLocation>
        <location evidence="7">Bacterial flagellum basal body</location>
    </subcellularLocation>
</comment>
<dbReference type="RefSeq" id="WP_377368289.1">
    <property type="nucleotide sequence ID" value="NZ_JBHTMN010000014.1"/>
</dbReference>
<comment type="similarity">
    <text evidence="6 7">Belongs to the FliO/MopB family.</text>
</comment>
<evidence type="ECO:0000256" key="1">
    <source>
        <dbReference type="ARBA" id="ARBA00022475"/>
    </source>
</evidence>
<evidence type="ECO:0000256" key="7">
    <source>
        <dbReference type="RuleBase" id="RU362064"/>
    </source>
</evidence>
<keyword evidence="2" id="KW-0812">Transmembrane</keyword>
<evidence type="ECO:0000256" key="6">
    <source>
        <dbReference type="ARBA" id="ARBA00037937"/>
    </source>
</evidence>
<keyword evidence="9" id="KW-1185">Reference proteome</keyword>
<evidence type="ECO:0000256" key="5">
    <source>
        <dbReference type="ARBA" id="ARBA00023143"/>
    </source>
</evidence>
<dbReference type="NCBIfam" id="TIGR03500">
    <property type="entry name" value="FliO_TIGR"/>
    <property type="match status" value="1"/>
</dbReference>
<evidence type="ECO:0000256" key="4">
    <source>
        <dbReference type="ARBA" id="ARBA00023136"/>
    </source>
</evidence>
<dbReference type="InterPro" id="IPR052205">
    <property type="entry name" value="FliO/MopB"/>
</dbReference>
<keyword evidence="8" id="KW-0966">Cell projection</keyword>
<reference evidence="9" key="1">
    <citation type="journal article" date="2019" name="Int. J. Syst. Evol. Microbiol.">
        <title>The Global Catalogue of Microorganisms (GCM) 10K type strain sequencing project: providing services to taxonomists for standard genome sequencing and annotation.</title>
        <authorList>
            <consortium name="The Broad Institute Genomics Platform"/>
            <consortium name="The Broad Institute Genome Sequencing Center for Infectious Disease"/>
            <person name="Wu L."/>
            <person name="Ma J."/>
        </authorList>
    </citation>
    <scope>NUCLEOTIDE SEQUENCE [LARGE SCALE GENOMIC DNA]</scope>
    <source>
        <strain evidence="9">JCM 30774</strain>
    </source>
</reference>
<dbReference type="InterPro" id="IPR022781">
    <property type="entry name" value="Flagellar_biosynth_FliO"/>
</dbReference>
<organism evidence="8 9">
    <name type="scientific">Rhodanobacter aciditrophus</name>
    <dbReference type="NCBI Taxonomy" id="1623218"/>
    <lineage>
        <taxon>Bacteria</taxon>
        <taxon>Pseudomonadati</taxon>
        <taxon>Pseudomonadota</taxon>
        <taxon>Gammaproteobacteria</taxon>
        <taxon>Lysobacterales</taxon>
        <taxon>Rhodanobacteraceae</taxon>
        <taxon>Rhodanobacter</taxon>
    </lineage>
</organism>
<keyword evidence="8" id="KW-0282">Flagellum</keyword>
<accession>A0ABW4B233</accession>
<keyword evidence="4" id="KW-0472">Membrane</keyword>
<sequence>MALGILLALIPLVIWGLKKLQGLQYKLSKSEIQVIAAHPITAKERLLLVEVDGRRLLLGATSQQITCLKELGRSDANFADLMDEQLSDEK</sequence>